<sequence length="124" mass="13743">MGGDGGRGLEIAGVSRMRNDACSLDVCLWKERKKMEAWVALTDFQQLDESFVRLLGGLTDEIKGSNGRTRLEIEGFQSGCLPSICSCLFSFVGKKVAPFIGAENLNFVKPSSHLFLHFPFNPIW</sequence>
<organism evidence="1 2">
    <name type="scientific">Prunus dulcis</name>
    <name type="common">Almond</name>
    <name type="synonym">Amygdalus dulcis</name>
    <dbReference type="NCBI Taxonomy" id="3755"/>
    <lineage>
        <taxon>Eukaryota</taxon>
        <taxon>Viridiplantae</taxon>
        <taxon>Streptophyta</taxon>
        <taxon>Embryophyta</taxon>
        <taxon>Tracheophyta</taxon>
        <taxon>Spermatophyta</taxon>
        <taxon>Magnoliopsida</taxon>
        <taxon>eudicotyledons</taxon>
        <taxon>Gunneridae</taxon>
        <taxon>Pentapetalae</taxon>
        <taxon>rosids</taxon>
        <taxon>fabids</taxon>
        <taxon>Rosales</taxon>
        <taxon>Rosaceae</taxon>
        <taxon>Amygdaloideae</taxon>
        <taxon>Amygdaleae</taxon>
        <taxon>Prunus</taxon>
    </lineage>
</organism>
<dbReference type="EMBL" id="JAJFAZ020000002">
    <property type="protein sequence ID" value="KAI5341644.1"/>
    <property type="molecule type" value="Genomic_DNA"/>
</dbReference>
<protein>
    <submittedName>
        <fullName evidence="1">Uncharacterized protein</fullName>
    </submittedName>
</protein>
<proteinExistence type="predicted"/>
<dbReference type="AlphaFoldDB" id="A0AAD4WFD2"/>
<name>A0AAD4WFD2_PRUDU</name>
<accession>A0AAD4WFD2</accession>
<dbReference type="Proteomes" id="UP001054821">
    <property type="component" value="Chromosome 2"/>
</dbReference>
<reference evidence="1 2" key="1">
    <citation type="journal article" date="2022" name="G3 (Bethesda)">
        <title>Whole-genome sequence and methylome profiling of the almond [Prunus dulcis (Mill.) D.A. Webb] cultivar 'Nonpareil'.</title>
        <authorList>
            <person name="D'Amico-Willman K.M."/>
            <person name="Ouma W.Z."/>
            <person name="Meulia T."/>
            <person name="Sideli G.M."/>
            <person name="Gradziel T.M."/>
            <person name="Fresnedo-Ramirez J."/>
        </authorList>
    </citation>
    <scope>NUCLEOTIDE SEQUENCE [LARGE SCALE GENOMIC DNA]</scope>
    <source>
        <strain evidence="1">Clone GOH B32 T37-40</strain>
    </source>
</reference>
<comment type="caution">
    <text evidence="1">The sequence shown here is derived from an EMBL/GenBank/DDBJ whole genome shotgun (WGS) entry which is preliminary data.</text>
</comment>
<keyword evidence="2" id="KW-1185">Reference proteome</keyword>
<evidence type="ECO:0000313" key="2">
    <source>
        <dbReference type="Proteomes" id="UP001054821"/>
    </source>
</evidence>
<gene>
    <name evidence="1" type="ORF">L3X38_009519</name>
</gene>
<evidence type="ECO:0000313" key="1">
    <source>
        <dbReference type="EMBL" id="KAI5341644.1"/>
    </source>
</evidence>